<organism evidence="4 5">
    <name type="scientific">Fusarium oligoseptatum</name>
    <dbReference type="NCBI Taxonomy" id="2604345"/>
    <lineage>
        <taxon>Eukaryota</taxon>
        <taxon>Fungi</taxon>
        <taxon>Dikarya</taxon>
        <taxon>Ascomycota</taxon>
        <taxon>Pezizomycotina</taxon>
        <taxon>Sordariomycetes</taxon>
        <taxon>Hypocreomycetidae</taxon>
        <taxon>Hypocreales</taxon>
        <taxon>Nectriaceae</taxon>
        <taxon>Fusarium</taxon>
        <taxon>Fusarium solani species complex</taxon>
    </lineage>
</organism>
<evidence type="ECO:0000313" key="5">
    <source>
        <dbReference type="Proteomes" id="UP000287144"/>
    </source>
</evidence>
<evidence type="ECO:0000313" key="4">
    <source>
        <dbReference type="EMBL" id="RSL92641.1"/>
    </source>
</evidence>
<protein>
    <recommendedName>
        <fullName evidence="6">Nitrile-specifier protein 5</fullName>
    </recommendedName>
</protein>
<keyword evidence="5" id="KW-1185">Reference proteome</keyword>
<dbReference type="EMBL" id="NKCK01000199">
    <property type="protein sequence ID" value="RSL92641.1"/>
    <property type="molecule type" value="Genomic_DNA"/>
</dbReference>
<feature type="compositionally biased region" description="Basic and acidic residues" evidence="3">
    <location>
        <begin position="208"/>
        <end position="218"/>
    </location>
</feature>
<evidence type="ECO:0000256" key="2">
    <source>
        <dbReference type="ARBA" id="ARBA00023004"/>
    </source>
</evidence>
<feature type="compositionally biased region" description="Acidic residues" evidence="3">
    <location>
        <begin position="219"/>
        <end position="249"/>
    </location>
</feature>
<dbReference type="PANTHER" id="PTHR47435:SF4">
    <property type="entry name" value="KELCH REPEAT PROTEIN (AFU_ORTHOLOGUE AFUA_5G12780)"/>
    <property type="match status" value="1"/>
</dbReference>
<evidence type="ECO:0000256" key="3">
    <source>
        <dbReference type="SAM" id="MobiDB-lite"/>
    </source>
</evidence>
<accession>A0A428SS60</accession>
<feature type="region of interest" description="Disordered" evidence="3">
    <location>
        <begin position="368"/>
        <end position="397"/>
    </location>
</feature>
<evidence type="ECO:0008006" key="6">
    <source>
        <dbReference type="Google" id="ProtNLM"/>
    </source>
</evidence>
<feature type="compositionally biased region" description="Basic and acidic residues" evidence="3">
    <location>
        <begin position="181"/>
        <end position="191"/>
    </location>
</feature>
<evidence type="ECO:0000256" key="1">
    <source>
        <dbReference type="ARBA" id="ARBA00022737"/>
    </source>
</evidence>
<dbReference type="STRING" id="1325735.A0A428SS60"/>
<name>A0A428SS60_9HYPO</name>
<dbReference type="GO" id="GO:0019760">
    <property type="term" value="P:glucosinolate metabolic process"/>
    <property type="evidence" value="ECO:0007669"/>
    <property type="project" value="UniProtKB-ARBA"/>
</dbReference>
<reference evidence="4 5" key="1">
    <citation type="submission" date="2017-06" db="EMBL/GenBank/DDBJ databases">
        <title>Comparative genomic analysis of Ambrosia Fusariam Clade fungi.</title>
        <authorList>
            <person name="Stajich J.E."/>
            <person name="Carrillo J."/>
            <person name="Kijimoto T."/>
            <person name="Eskalen A."/>
            <person name="O'Donnell K."/>
            <person name="Kasson M."/>
        </authorList>
    </citation>
    <scope>NUCLEOTIDE SEQUENCE [LARGE SCALE GENOMIC DNA]</scope>
    <source>
        <strain evidence="4 5">NRRL62579</strain>
    </source>
</reference>
<keyword evidence="1" id="KW-0677">Repeat</keyword>
<dbReference type="InterPro" id="IPR015915">
    <property type="entry name" value="Kelch-typ_b-propeller"/>
</dbReference>
<dbReference type="PANTHER" id="PTHR47435">
    <property type="entry name" value="KELCH REPEAT PROTEIN (AFU_ORTHOLOGUE AFUA_5G12780)"/>
    <property type="match status" value="1"/>
</dbReference>
<gene>
    <name evidence="4" type="ORF">CEP52_013708</name>
</gene>
<dbReference type="AlphaFoldDB" id="A0A428SS60"/>
<keyword evidence="2" id="KW-0408">Iron</keyword>
<comment type="caution">
    <text evidence="4">The sequence shown here is derived from an EMBL/GenBank/DDBJ whole genome shotgun (WGS) entry which is preliminary data.</text>
</comment>
<proteinExistence type="predicted"/>
<sequence length="669" mass="71857">MQPARLQGLELSDSPVPQSPETYVIPLGFVVTLCHSLGLGLFQSGRLQIPSSNLTPYPALLPHCASPAKPTLTMESFSLLKRRTTDLFHNVSQNLPSMPMPSVPAGGGAPRRDAIKGTWERIEVPPVPRSSHSLDIVHGSAYIFGGELEAREPVDNCMHVITLPWSSAGADYYKIKPVAAKSDDGPQKPEPEAPAATEAPVAAPVPTKKPEEAVKKSEEDSDSDDDSEEDSEEESEEDSEEDSDDDSDDDSTKQKPLQDVPLASPGLPAESKAKGKEPASPEPPELGNVPAPRVGHATAVIGSRIFLFGGRGGPDMTPLNEAGRVWVFDTRSNNWSYLDPAPAVKGGNIVPQPAPRSYHTAAAIDRPRDFASPRPKQPETWSEWALGDTSKTGIPQDPIVGNVAEDAVDEESNGYGTFFIHAGCLAGGERTNDIWAFNVHDRTWSELPAAPGPARGGTAICVSKSRLFRFGGFDGETELGGQLDFLHLEVETFDDQGSKGEVSVRARGGWQTILQNDPNSETTEIHAEPSQVWPTPRSVASFEAITVGGGREYLVLTMGEREPSSEGHAGAGKFLDDVWMFQVPPLGMTAASVTAAMWQAVGRKTGEGKWTPVDLEPYDDDNSDELPESRGWIASAPMGELEENGILIWGGVGEDGERLGDGWILRVGE</sequence>
<dbReference type="Gene3D" id="2.120.10.80">
    <property type="entry name" value="Kelch-type beta propeller"/>
    <property type="match status" value="2"/>
</dbReference>
<feature type="region of interest" description="Disordered" evidence="3">
    <location>
        <begin position="180"/>
        <end position="292"/>
    </location>
</feature>
<dbReference type="InterPro" id="IPR006652">
    <property type="entry name" value="Kelch_1"/>
</dbReference>
<feature type="region of interest" description="Disordered" evidence="3">
    <location>
        <begin position="91"/>
        <end position="110"/>
    </location>
</feature>
<dbReference type="Proteomes" id="UP000287144">
    <property type="component" value="Unassembled WGS sequence"/>
</dbReference>
<feature type="compositionally biased region" description="Low complexity" evidence="3">
    <location>
        <begin position="193"/>
        <end position="206"/>
    </location>
</feature>
<dbReference type="SUPFAM" id="SSF117281">
    <property type="entry name" value="Kelch motif"/>
    <property type="match status" value="1"/>
</dbReference>
<dbReference type="Pfam" id="PF01344">
    <property type="entry name" value="Kelch_1"/>
    <property type="match status" value="1"/>
</dbReference>